<comment type="subcellular location">
    <subcellularLocation>
        <location evidence="1">Nucleus</location>
    </subcellularLocation>
</comment>
<dbReference type="Proteomes" id="UP001390339">
    <property type="component" value="Unassembled WGS sequence"/>
</dbReference>
<dbReference type="PANTHER" id="PTHR17598:SF13">
    <property type="entry name" value="DNA POLYMERASE DELTA SUBUNIT 3"/>
    <property type="match status" value="1"/>
</dbReference>
<keyword evidence="3" id="KW-0235">DNA replication</keyword>
<protein>
    <recommendedName>
        <fullName evidence="2">DNA polymerase delta subunit 3</fullName>
    </recommendedName>
</protein>
<feature type="region of interest" description="Disordered" evidence="5">
    <location>
        <begin position="157"/>
        <end position="435"/>
    </location>
</feature>
<feature type="compositionally biased region" description="Low complexity" evidence="5">
    <location>
        <begin position="403"/>
        <end position="415"/>
    </location>
</feature>
<dbReference type="InterPro" id="IPR041913">
    <property type="entry name" value="POLD3_sf"/>
</dbReference>
<feature type="compositionally biased region" description="Acidic residues" evidence="5">
    <location>
        <begin position="324"/>
        <end position="348"/>
    </location>
</feature>
<feature type="compositionally biased region" description="Basic and acidic residues" evidence="5">
    <location>
        <begin position="287"/>
        <end position="308"/>
    </location>
</feature>
<comment type="caution">
    <text evidence="6">The sequence shown here is derived from an EMBL/GenBank/DDBJ whole genome shotgun (WGS) entry which is preliminary data.</text>
</comment>
<evidence type="ECO:0000256" key="4">
    <source>
        <dbReference type="ARBA" id="ARBA00023242"/>
    </source>
</evidence>
<evidence type="ECO:0000313" key="6">
    <source>
        <dbReference type="EMBL" id="KAK8867304.1"/>
    </source>
</evidence>
<evidence type="ECO:0000256" key="2">
    <source>
        <dbReference type="ARBA" id="ARBA00017589"/>
    </source>
</evidence>
<dbReference type="EMBL" id="JAPCWZ010000004">
    <property type="protein sequence ID" value="KAK8867304.1"/>
    <property type="molecule type" value="Genomic_DNA"/>
</dbReference>
<keyword evidence="7" id="KW-1185">Reference proteome</keyword>
<dbReference type="PANTHER" id="PTHR17598">
    <property type="entry name" value="DNA POLYMERASE DELTA SUBUNIT 3"/>
    <property type="match status" value="1"/>
</dbReference>
<gene>
    <name evidence="6" type="ORF">PGQ11_005882</name>
</gene>
<feature type="compositionally biased region" description="Low complexity" evidence="5">
    <location>
        <begin position="218"/>
        <end position="234"/>
    </location>
</feature>
<dbReference type="Gene3D" id="3.90.1030.20">
    <property type="entry name" value="DNA polymerase delta, p66 (Cdc27) subunit, wHTH domain"/>
    <property type="match status" value="1"/>
</dbReference>
<feature type="compositionally biased region" description="Basic residues" evidence="5">
    <location>
        <begin position="360"/>
        <end position="370"/>
    </location>
</feature>
<evidence type="ECO:0000256" key="5">
    <source>
        <dbReference type="SAM" id="MobiDB-lite"/>
    </source>
</evidence>
<reference evidence="6 7" key="1">
    <citation type="journal article" date="2024" name="IMA Fungus">
        <title>Apiospora arundinis, a panoply of carbohydrate-active enzymes and secondary metabolites.</title>
        <authorList>
            <person name="Sorensen T."/>
            <person name="Petersen C."/>
            <person name="Muurmann A.T."/>
            <person name="Christiansen J.V."/>
            <person name="Brundto M.L."/>
            <person name="Overgaard C.K."/>
            <person name="Boysen A.T."/>
            <person name="Wollenberg R.D."/>
            <person name="Larsen T.O."/>
            <person name="Sorensen J.L."/>
            <person name="Nielsen K.L."/>
            <person name="Sondergaard T.E."/>
        </authorList>
    </citation>
    <scope>NUCLEOTIDE SEQUENCE [LARGE SCALE GENOMIC DNA]</scope>
    <source>
        <strain evidence="6 7">AAU 773</strain>
    </source>
</reference>
<dbReference type="InterPro" id="IPR019038">
    <property type="entry name" value="POLD3"/>
</dbReference>
<name>A0ABR2IQW6_9PEZI</name>
<evidence type="ECO:0000256" key="1">
    <source>
        <dbReference type="ARBA" id="ARBA00004123"/>
    </source>
</evidence>
<evidence type="ECO:0000313" key="7">
    <source>
        <dbReference type="Proteomes" id="UP001390339"/>
    </source>
</evidence>
<evidence type="ECO:0000256" key="3">
    <source>
        <dbReference type="ARBA" id="ARBA00022705"/>
    </source>
</evidence>
<feature type="compositionally biased region" description="Basic and acidic residues" evidence="5">
    <location>
        <begin position="191"/>
        <end position="217"/>
    </location>
</feature>
<dbReference type="Pfam" id="PF09507">
    <property type="entry name" value="CDC27"/>
    <property type="match status" value="1"/>
</dbReference>
<accession>A0ABR2IQW6</accession>
<proteinExistence type="predicted"/>
<organism evidence="6 7">
    <name type="scientific">Apiospora arundinis</name>
    <dbReference type="NCBI Taxonomy" id="335852"/>
    <lineage>
        <taxon>Eukaryota</taxon>
        <taxon>Fungi</taxon>
        <taxon>Dikarya</taxon>
        <taxon>Ascomycota</taxon>
        <taxon>Pezizomycotina</taxon>
        <taxon>Sordariomycetes</taxon>
        <taxon>Xylariomycetidae</taxon>
        <taxon>Amphisphaeriales</taxon>
        <taxon>Apiosporaceae</taxon>
        <taxon>Apiospora</taxon>
    </lineage>
</organism>
<keyword evidence="4" id="KW-0539">Nucleus</keyword>
<sequence length="435" mass="48054">MEDHHEFLARHIIAEDKLMTYRTLSRSMKVHVNLAKQMLYDFHKTHIAKFPGSLHVTYLVYGTRKTAEDEQDDDDVDMTDSVTDMDATFSQAVPTRTLTVVREEALQETLEQYAEVTSIHIYSVAPHPMRDLQFLADAAQQVVEMSIQEDFSVGANKTYGTLINPNTRRRERRAGAPPPAAPAKAQPKPQVKQETKPTINLKEEPKWALTKEAKDSKPAANTTAKKVAAAAAPALKRQGSSGGIGQMFAKQASKPKKPAAKPKEEAPAPALSDEGEDDSEAMPEAKQAAEEDGKSRRDRQAELRRMMDESDDEEEESKSKPESPADEPMDEDPAPPEPEPEATEEEGPAEIVASSGDGRRRGRRRVMKKKQIMDEQGYLVTIQEQGWESFSEEEKPAPKPQKAKPAAAEKAAPAGKSKKAAPKGQGNIMSFFGKK</sequence>